<feature type="compositionally biased region" description="Acidic residues" evidence="4">
    <location>
        <begin position="1"/>
        <end position="35"/>
    </location>
</feature>
<dbReference type="GO" id="GO:0042274">
    <property type="term" value="P:ribosomal small subunit biogenesis"/>
    <property type="evidence" value="ECO:0007669"/>
    <property type="project" value="TreeGrafter"/>
</dbReference>
<comment type="similarity">
    <text evidence="2">Belongs to the CWC22 family.</text>
</comment>
<dbReference type="GO" id="GO:0005730">
    <property type="term" value="C:nucleolus"/>
    <property type="evidence" value="ECO:0007669"/>
    <property type="project" value="UniProtKB-SubCell"/>
</dbReference>
<name>A0A9Q0RUI8_9DIPT</name>
<dbReference type="InterPro" id="IPR003890">
    <property type="entry name" value="MIF4G-like_typ-3"/>
</dbReference>
<organism evidence="6 7">
    <name type="scientific">Pseudolycoriella hygida</name>
    <dbReference type="NCBI Taxonomy" id="35572"/>
    <lineage>
        <taxon>Eukaryota</taxon>
        <taxon>Metazoa</taxon>
        <taxon>Ecdysozoa</taxon>
        <taxon>Arthropoda</taxon>
        <taxon>Hexapoda</taxon>
        <taxon>Insecta</taxon>
        <taxon>Pterygota</taxon>
        <taxon>Neoptera</taxon>
        <taxon>Endopterygota</taxon>
        <taxon>Diptera</taxon>
        <taxon>Nematocera</taxon>
        <taxon>Sciaroidea</taxon>
        <taxon>Sciaridae</taxon>
        <taxon>Pseudolycoriella</taxon>
    </lineage>
</organism>
<evidence type="ECO:0000256" key="1">
    <source>
        <dbReference type="ARBA" id="ARBA00004604"/>
    </source>
</evidence>
<dbReference type="AlphaFoldDB" id="A0A9Q0RUI8"/>
<dbReference type="Pfam" id="PF02854">
    <property type="entry name" value="MIF4G"/>
    <property type="match status" value="1"/>
</dbReference>
<evidence type="ECO:0000256" key="4">
    <source>
        <dbReference type="SAM" id="MobiDB-lite"/>
    </source>
</evidence>
<feature type="compositionally biased region" description="Acidic residues" evidence="4">
    <location>
        <begin position="116"/>
        <end position="125"/>
    </location>
</feature>
<feature type="domain" description="MIF4G" evidence="5">
    <location>
        <begin position="186"/>
        <end position="387"/>
    </location>
</feature>
<reference evidence="6" key="1">
    <citation type="submission" date="2022-07" db="EMBL/GenBank/DDBJ databases">
        <authorList>
            <person name="Trinca V."/>
            <person name="Uliana J.V.C."/>
            <person name="Torres T.T."/>
            <person name="Ward R.J."/>
            <person name="Monesi N."/>
        </authorList>
    </citation>
    <scope>NUCLEOTIDE SEQUENCE</scope>
    <source>
        <strain evidence="6">HSMRA1968</strain>
        <tissue evidence="6">Whole embryos</tissue>
    </source>
</reference>
<dbReference type="SMART" id="SM00543">
    <property type="entry name" value="MIF4G"/>
    <property type="match status" value="1"/>
</dbReference>
<feature type="compositionally biased region" description="Basic and acidic residues" evidence="4">
    <location>
        <begin position="78"/>
        <end position="87"/>
    </location>
</feature>
<keyword evidence="7" id="KW-1185">Reference proteome</keyword>
<accession>A0A9Q0RUI8</accession>
<evidence type="ECO:0000256" key="2">
    <source>
        <dbReference type="ARBA" id="ARBA00006856"/>
    </source>
</evidence>
<sequence length="434" mass="49041">TDGEDESDEADDGNEDEESEDDEKSGQDEESDASEGNDFGLMDTEDEEDESEVENLSSDEGPEERPIGKTTKHLNKKQKFDVQHSDTSESDDESDEDSPSNQPSSDSENDFNASENEVDDEEEDESKPTKKLNTWEDIYGRKRDRDGNIIEPESAGGKYIPPHVRAKLAAESGEDQKKLEKLNRLKKQLKGWLNRLSEANIFKIVSDVDKLYMQNPRYDMNVTLTSLIYESLVSNVIAPERMVLEHMLLIAALHANVGSEVGAHFLQFMIEKFSSMLTGLHECDVEDKHLDNIILIICHMYTFKIFHHGLIFEILKKLTSELSEKSVECVLLTLKSIGFALRKDDPTALKELIATLQSKANAASTELKDNTRLKYMLDVLLAVKNNNVNKIPQYDPSLAEHLRKILKTLMVNGKYVTTLNITLDDLLKADQRGK</sequence>
<dbReference type="InterPro" id="IPR050781">
    <property type="entry name" value="CWC22_splicing_factor"/>
</dbReference>
<dbReference type="EMBL" id="WJQU01002951">
    <property type="protein sequence ID" value="KAJ6628988.1"/>
    <property type="molecule type" value="Genomic_DNA"/>
</dbReference>
<dbReference type="PANTHER" id="PTHR18034">
    <property type="entry name" value="CELL CYCLE CONTROL PROTEIN CWF22-RELATED"/>
    <property type="match status" value="1"/>
</dbReference>
<dbReference type="InterPro" id="IPR016024">
    <property type="entry name" value="ARM-type_fold"/>
</dbReference>
<comment type="caution">
    <text evidence="6">The sequence shown here is derived from an EMBL/GenBank/DDBJ whole genome shotgun (WGS) entry which is preliminary data.</text>
</comment>
<proteinExistence type="inferred from homology"/>
<keyword evidence="3" id="KW-0539">Nucleus</keyword>
<feature type="compositionally biased region" description="Acidic residues" evidence="4">
    <location>
        <begin position="88"/>
        <end position="98"/>
    </location>
</feature>
<comment type="subcellular location">
    <subcellularLocation>
        <location evidence="1">Nucleus</location>
        <location evidence="1">Nucleolus</location>
    </subcellularLocation>
</comment>
<dbReference type="FunFam" id="1.25.40.180:FF:000032">
    <property type="entry name" value="Nucleolar MIF4G domain-containing protein 1"/>
    <property type="match status" value="1"/>
</dbReference>
<evidence type="ECO:0000256" key="3">
    <source>
        <dbReference type="ARBA" id="ARBA00023242"/>
    </source>
</evidence>
<feature type="region of interest" description="Disordered" evidence="4">
    <location>
        <begin position="1"/>
        <end position="133"/>
    </location>
</feature>
<feature type="compositionally biased region" description="Acidic residues" evidence="4">
    <location>
        <begin position="43"/>
        <end position="53"/>
    </location>
</feature>
<evidence type="ECO:0000313" key="7">
    <source>
        <dbReference type="Proteomes" id="UP001151699"/>
    </source>
</evidence>
<feature type="non-terminal residue" evidence="6">
    <location>
        <position position="434"/>
    </location>
</feature>
<evidence type="ECO:0000259" key="5">
    <source>
        <dbReference type="SMART" id="SM00543"/>
    </source>
</evidence>
<dbReference type="GO" id="GO:0003723">
    <property type="term" value="F:RNA binding"/>
    <property type="evidence" value="ECO:0007669"/>
    <property type="project" value="InterPro"/>
</dbReference>
<dbReference type="Gene3D" id="1.25.40.180">
    <property type="match status" value="1"/>
</dbReference>
<dbReference type="Proteomes" id="UP001151699">
    <property type="component" value="Unassembled WGS sequence"/>
</dbReference>
<protein>
    <submittedName>
        <fullName evidence="6">Nucleolar MIF4G domain-containing protein 1 like</fullName>
    </submittedName>
</protein>
<feature type="non-terminal residue" evidence="6">
    <location>
        <position position="1"/>
    </location>
</feature>
<evidence type="ECO:0000313" key="6">
    <source>
        <dbReference type="EMBL" id="KAJ6628988.1"/>
    </source>
</evidence>
<dbReference type="PANTHER" id="PTHR18034:SF4">
    <property type="entry name" value="NUCLEOLAR MIF4G DOMAIN-CONTAINING PROTEIN 1"/>
    <property type="match status" value="1"/>
</dbReference>
<dbReference type="SUPFAM" id="SSF48371">
    <property type="entry name" value="ARM repeat"/>
    <property type="match status" value="1"/>
</dbReference>
<dbReference type="OrthoDB" id="10260961at2759"/>
<gene>
    <name evidence="6" type="ORF">Bhyg_17879</name>
</gene>